<evidence type="ECO:0000313" key="1">
    <source>
        <dbReference type="EMBL" id="SFT06929.1"/>
    </source>
</evidence>
<sequence>MGRCDLQLSFEERIGIAKWREAKMQIPEIADRLSRALHHKMVQPPPLKAAALHGLSAGWSPEQIAGRMRLEQHGPVCATRRSMPTPTRRWVSPSALGLGTDGVDILFYRKPHGATGYKVPIAVHYPGDATSPSS</sequence>
<dbReference type="EMBL" id="FOZW01000009">
    <property type="protein sequence ID" value="SFT06929.1"/>
    <property type="molecule type" value="Genomic_DNA"/>
</dbReference>
<protein>
    <submittedName>
        <fullName evidence="1">Uncharacterized protein</fullName>
    </submittedName>
</protein>
<dbReference type="Proteomes" id="UP000199392">
    <property type="component" value="Unassembled WGS sequence"/>
</dbReference>
<evidence type="ECO:0000313" key="2">
    <source>
        <dbReference type="Proteomes" id="UP000199392"/>
    </source>
</evidence>
<accession>A0A1I6UZS5</accession>
<reference evidence="2" key="1">
    <citation type="submission" date="2016-10" db="EMBL/GenBank/DDBJ databases">
        <authorList>
            <person name="Varghese N."/>
            <person name="Submissions S."/>
        </authorList>
    </citation>
    <scope>NUCLEOTIDE SEQUENCE [LARGE SCALE GENOMIC DNA]</scope>
    <source>
        <strain evidence="2">DSM 26894</strain>
    </source>
</reference>
<proteinExistence type="predicted"/>
<keyword evidence="2" id="KW-1185">Reference proteome</keyword>
<gene>
    <name evidence="1" type="ORF">SAMN04488050_109156</name>
</gene>
<organism evidence="1 2">
    <name type="scientific">Alloyangia pacifica</name>
    <dbReference type="NCBI Taxonomy" id="311180"/>
    <lineage>
        <taxon>Bacteria</taxon>
        <taxon>Pseudomonadati</taxon>
        <taxon>Pseudomonadota</taxon>
        <taxon>Alphaproteobacteria</taxon>
        <taxon>Rhodobacterales</taxon>
        <taxon>Roseobacteraceae</taxon>
        <taxon>Alloyangia</taxon>
    </lineage>
</organism>
<name>A0A1I6UZS5_9RHOB</name>
<dbReference type="AlphaFoldDB" id="A0A1I6UZS5"/>